<feature type="short sequence motif" description="VHIID" evidence="3">
    <location>
        <begin position="508"/>
        <end position="512"/>
    </location>
</feature>
<dbReference type="GO" id="GO:0043565">
    <property type="term" value="F:sequence-specific DNA binding"/>
    <property type="evidence" value="ECO:0000318"/>
    <property type="project" value="GO_Central"/>
</dbReference>
<feature type="compositionally biased region" description="Basic and acidic residues" evidence="4">
    <location>
        <begin position="277"/>
        <end position="286"/>
    </location>
</feature>
<gene>
    <name evidence="6" type="primary">LOC110784132</name>
</gene>
<evidence type="ECO:0000313" key="5">
    <source>
        <dbReference type="Proteomes" id="UP000813463"/>
    </source>
</evidence>
<feature type="region of interest" description="Disordered" evidence="4">
    <location>
        <begin position="229"/>
        <end position="286"/>
    </location>
</feature>
<name>A0A9R0I7G5_SPIOL</name>
<evidence type="ECO:0000313" key="6">
    <source>
        <dbReference type="RefSeq" id="XP_021844242.2"/>
    </source>
</evidence>
<comment type="similarity">
    <text evidence="3">Belongs to the GRAS family.</text>
</comment>
<dbReference type="AlphaFoldDB" id="A0A9R0I7G5"/>
<dbReference type="GO" id="GO:0005634">
    <property type="term" value="C:nucleus"/>
    <property type="evidence" value="ECO:0000318"/>
    <property type="project" value="GO_Central"/>
</dbReference>
<feature type="region of interest" description="Disordered" evidence="4">
    <location>
        <begin position="324"/>
        <end position="397"/>
    </location>
</feature>
<sequence>MASGFSGDVFYGGGGAGTGGGRAGMTSFRQQQPQQQQQQQSQGMLFSPMDQIAQRRADLLMGKRSFGDFQAYQQQILLQQQPQHHQQQHHQQQQQQQQQQNPLLFLQKHQQQQQQQQQSQQQLSFLQQQYLMRSVKQRTNGFASSSPISPLSPTIDLCSPTSNNSNSLSSSSARFGVPIYQQLRQQQFQQLQQQQQQQQQQQFLHHNNQFNNNPTNNCLIPNLSNNTSNNLINPTQSPNTGFSSLGYSNYGSQQKPDPQPDNFSGDGGGGYSNLVEPKVEEESEDHKILNTLQELEKQLLDDDDNDDENDDVSVITNSEWSETFQNLMSPSGNPSPTSPVPSPNTTTNNHACSSTSGSSNTNIITNNNNMISPSPTSSTSSCCSTSAPPLAPPPPETLTAKQLIKEAATAISDGKNDTATDFLARLARISNSKGSSEQRLAFYMGNALRSRACPSELSSPVNEIYSEDQMLAMYSLYDISPCFKFGLLAANLVMLEAITTALQEGIKVHVIDFDVGHGAQYVNLLRALAERRSQIIPSAGAGSAAGSYDLKVTVVETEVDNRGVKDSVKDGLIKLAERVGISLKFESLTRRITELTRESLGCEEGEAIVVNFAFKLHRVPDESVSSMENLRDELLRRVKGLNPRAVTLVEQEMNGNTAPFMTRVNESCAYYGALLDSLDLTLPKENPDRARIEEGIGRKMANSVACEGRDRVERAEVFGKWRARMGMAGFELKPLTQSVAESMRAKLDSARGGNPGFTVKEESGGVGFGWNGRTLTVASAWR</sequence>
<dbReference type="PANTHER" id="PTHR31636">
    <property type="entry name" value="OSJNBA0084A10.13 PROTEIN-RELATED"/>
    <property type="match status" value="1"/>
</dbReference>
<feature type="compositionally biased region" description="Polar residues" evidence="4">
    <location>
        <begin position="236"/>
        <end position="256"/>
    </location>
</feature>
<evidence type="ECO:0000256" key="3">
    <source>
        <dbReference type="PROSITE-ProRule" id="PRU01191"/>
    </source>
</evidence>
<feature type="compositionally biased region" description="Low complexity" evidence="4">
    <location>
        <begin position="144"/>
        <end position="153"/>
    </location>
</feature>
<dbReference type="GeneID" id="110784132"/>
<keyword evidence="1" id="KW-0805">Transcription regulation</keyword>
<dbReference type="Proteomes" id="UP000813463">
    <property type="component" value="Chromosome 3"/>
</dbReference>
<dbReference type="Pfam" id="PF03514">
    <property type="entry name" value="GRAS"/>
    <property type="match status" value="1"/>
</dbReference>
<dbReference type="PROSITE" id="PS50985">
    <property type="entry name" value="GRAS"/>
    <property type="match status" value="1"/>
</dbReference>
<feature type="compositionally biased region" description="Low complexity" evidence="4">
    <location>
        <begin position="30"/>
        <end position="42"/>
    </location>
</feature>
<accession>A0A9R0I7G5</accession>
<organism evidence="5 6">
    <name type="scientific">Spinacia oleracea</name>
    <name type="common">Spinach</name>
    <dbReference type="NCBI Taxonomy" id="3562"/>
    <lineage>
        <taxon>Eukaryota</taxon>
        <taxon>Viridiplantae</taxon>
        <taxon>Streptophyta</taxon>
        <taxon>Embryophyta</taxon>
        <taxon>Tracheophyta</taxon>
        <taxon>Spermatophyta</taxon>
        <taxon>Magnoliopsida</taxon>
        <taxon>eudicotyledons</taxon>
        <taxon>Gunneridae</taxon>
        <taxon>Pentapetalae</taxon>
        <taxon>Caryophyllales</taxon>
        <taxon>Chenopodiaceae</taxon>
        <taxon>Chenopodioideae</taxon>
        <taxon>Anserineae</taxon>
        <taxon>Spinacia</taxon>
    </lineage>
</organism>
<evidence type="ECO:0000256" key="1">
    <source>
        <dbReference type="ARBA" id="ARBA00023015"/>
    </source>
</evidence>
<dbReference type="GO" id="GO:0003700">
    <property type="term" value="F:DNA-binding transcription factor activity"/>
    <property type="evidence" value="ECO:0000318"/>
    <property type="project" value="GO_Central"/>
</dbReference>
<evidence type="ECO:0000256" key="2">
    <source>
        <dbReference type="ARBA" id="ARBA00023163"/>
    </source>
</evidence>
<feature type="region of interest" description="Disordered" evidence="4">
    <location>
        <begin position="138"/>
        <end position="170"/>
    </location>
</feature>
<evidence type="ECO:0000256" key="4">
    <source>
        <dbReference type="SAM" id="MobiDB-lite"/>
    </source>
</evidence>
<feature type="region of interest" description="Disordered" evidence="4">
    <location>
        <begin position="16"/>
        <end position="44"/>
    </location>
</feature>
<comment type="caution">
    <text evidence="3">Lacks conserved residue(s) required for the propagation of feature annotation.</text>
</comment>
<protein>
    <submittedName>
        <fullName evidence="6">Scarecrow-like protein 8</fullName>
    </submittedName>
</protein>
<feature type="compositionally biased region" description="Low complexity" evidence="4">
    <location>
        <begin position="343"/>
        <end position="388"/>
    </location>
</feature>
<reference evidence="6" key="2">
    <citation type="submission" date="2025-08" db="UniProtKB">
        <authorList>
            <consortium name="RefSeq"/>
        </authorList>
    </citation>
    <scope>IDENTIFICATION</scope>
    <source>
        <tissue evidence="6">Leaf</tissue>
    </source>
</reference>
<feature type="region of interest" description="Disordered" evidence="4">
    <location>
        <begin position="80"/>
        <end position="100"/>
    </location>
</feature>
<dbReference type="RefSeq" id="XP_021844242.2">
    <property type="nucleotide sequence ID" value="XM_021988550.2"/>
</dbReference>
<dbReference type="KEGG" id="soe:110784132"/>
<reference evidence="5" key="1">
    <citation type="journal article" date="2021" name="Nat. Commun.">
        <title>Genomic analyses provide insights into spinach domestication and the genetic basis of agronomic traits.</title>
        <authorList>
            <person name="Cai X."/>
            <person name="Sun X."/>
            <person name="Xu C."/>
            <person name="Sun H."/>
            <person name="Wang X."/>
            <person name="Ge C."/>
            <person name="Zhang Z."/>
            <person name="Wang Q."/>
            <person name="Fei Z."/>
            <person name="Jiao C."/>
            <person name="Wang Q."/>
        </authorList>
    </citation>
    <scope>NUCLEOTIDE SEQUENCE [LARGE SCALE GENOMIC DNA]</scope>
    <source>
        <strain evidence="5">cv. Varoflay</strain>
    </source>
</reference>
<keyword evidence="5" id="KW-1185">Reference proteome</keyword>
<keyword evidence="2" id="KW-0804">Transcription</keyword>
<dbReference type="InterPro" id="IPR005202">
    <property type="entry name" value="TF_GRAS"/>
</dbReference>
<proteinExistence type="inferred from homology"/>
<dbReference type="GO" id="GO:0006355">
    <property type="term" value="P:regulation of DNA-templated transcription"/>
    <property type="evidence" value="ECO:0000318"/>
    <property type="project" value="GO_Central"/>
</dbReference>
<feature type="region of interest" description="SAW" evidence="3">
    <location>
        <begin position="705"/>
        <end position="782"/>
    </location>
</feature>